<dbReference type="SUPFAM" id="SSF52172">
    <property type="entry name" value="CheY-like"/>
    <property type="match status" value="1"/>
</dbReference>
<organism evidence="12 13">
    <name type="scientific">Zhenhengia yiwuensis</name>
    <dbReference type="NCBI Taxonomy" id="2763666"/>
    <lineage>
        <taxon>Bacteria</taxon>
        <taxon>Bacillati</taxon>
        <taxon>Bacillota</taxon>
        <taxon>Clostridia</taxon>
        <taxon>Lachnospirales</taxon>
        <taxon>Lachnospiraceae</taxon>
        <taxon>Zhenhengia</taxon>
    </lineage>
</organism>
<dbReference type="GO" id="GO:0005829">
    <property type="term" value="C:cytosol"/>
    <property type="evidence" value="ECO:0007669"/>
    <property type="project" value="TreeGrafter"/>
</dbReference>
<evidence type="ECO:0000259" key="10">
    <source>
        <dbReference type="PROSITE" id="PS50110"/>
    </source>
</evidence>
<evidence type="ECO:0000256" key="1">
    <source>
        <dbReference type="ARBA" id="ARBA00018672"/>
    </source>
</evidence>
<evidence type="ECO:0000256" key="6">
    <source>
        <dbReference type="ARBA" id="ARBA00023163"/>
    </source>
</evidence>
<dbReference type="PROSITE" id="PS51755">
    <property type="entry name" value="OMPR_PHOB"/>
    <property type="match status" value="1"/>
</dbReference>
<evidence type="ECO:0000256" key="4">
    <source>
        <dbReference type="ARBA" id="ARBA00023015"/>
    </source>
</evidence>
<dbReference type="AlphaFoldDB" id="A0A926IDC0"/>
<sequence length="234" mass="27009">MAKYAVLIIDDEEHILELMEYNLSTNGFKVFTATCIKEADEILKNEKIDLVLLDIMLPDLDGMSALKKYRQDAHTKNIPIIMVTAKAEEIDKIIGLELGADDYITKPFSVREVVARINAVIRRNGRAGQSAEEVAEEYAHKGLRLDIESHSVCYQEQVIELTFKEFEILKLLMKNKGRVMTREVLLDRIWGYEYVGETRTVDVHIRYLRSKLSQYGLEECIETVRGVGYRFEKE</sequence>
<dbReference type="InterPro" id="IPR001867">
    <property type="entry name" value="OmpR/PhoB-type_DNA-bd"/>
</dbReference>
<keyword evidence="5 9" id="KW-0238">DNA-binding</keyword>
<evidence type="ECO:0000256" key="3">
    <source>
        <dbReference type="ARBA" id="ARBA00023012"/>
    </source>
</evidence>
<keyword evidence="13" id="KW-1185">Reference proteome</keyword>
<evidence type="ECO:0000256" key="8">
    <source>
        <dbReference type="PROSITE-ProRule" id="PRU00169"/>
    </source>
</evidence>
<dbReference type="GO" id="GO:0000976">
    <property type="term" value="F:transcription cis-regulatory region binding"/>
    <property type="evidence" value="ECO:0007669"/>
    <property type="project" value="TreeGrafter"/>
</dbReference>
<reference evidence="12" key="1">
    <citation type="submission" date="2020-08" db="EMBL/GenBank/DDBJ databases">
        <title>Genome public.</title>
        <authorList>
            <person name="Liu C."/>
            <person name="Sun Q."/>
        </authorList>
    </citation>
    <scope>NUCLEOTIDE SEQUENCE</scope>
    <source>
        <strain evidence="12">NSJ-12</strain>
    </source>
</reference>
<dbReference type="Gene3D" id="3.40.50.2300">
    <property type="match status" value="1"/>
</dbReference>
<dbReference type="GO" id="GO:0032993">
    <property type="term" value="C:protein-DNA complex"/>
    <property type="evidence" value="ECO:0007669"/>
    <property type="project" value="TreeGrafter"/>
</dbReference>
<dbReference type="SMART" id="SM00448">
    <property type="entry name" value="REC"/>
    <property type="match status" value="1"/>
</dbReference>
<dbReference type="InterPro" id="IPR001789">
    <property type="entry name" value="Sig_transdc_resp-reg_receiver"/>
</dbReference>
<accession>A0A926IDC0</accession>
<evidence type="ECO:0000313" key="12">
    <source>
        <dbReference type="EMBL" id="MBC8578406.1"/>
    </source>
</evidence>
<protein>
    <recommendedName>
        <fullName evidence="1">Stage 0 sporulation protein A homolog</fullName>
    </recommendedName>
</protein>
<dbReference type="SUPFAM" id="SSF46894">
    <property type="entry name" value="C-terminal effector domain of the bipartite response regulators"/>
    <property type="match status" value="1"/>
</dbReference>
<feature type="modified residue" description="4-aspartylphosphate" evidence="8">
    <location>
        <position position="54"/>
    </location>
</feature>
<evidence type="ECO:0000256" key="9">
    <source>
        <dbReference type="PROSITE-ProRule" id="PRU01091"/>
    </source>
</evidence>
<keyword evidence="4" id="KW-0805">Transcription regulation</keyword>
<dbReference type="GO" id="GO:0000156">
    <property type="term" value="F:phosphorelay response regulator activity"/>
    <property type="evidence" value="ECO:0007669"/>
    <property type="project" value="TreeGrafter"/>
</dbReference>
<dbReference type="InterPro" id="IPR011006">
    <property type="entry name" value="CheY-like_superfamily"/>
</dbReference>
<comment type="function">
    <text evidence="7">May play the central regulatory role in sporulation. It may be an element of the effector pathway responsible for the activation of sporulation genes in response to nutritional stress. Spo0A may act in concert with spo0H (a sigma factor) to control the expression of some genes that are critical to the sporulation process.</text>
</comment>
<gene>
    <name evidence="12" type="ORF">H8718_02520</name>
</gene>
<dbReference type="CDD" id="cd00383">
    <property type="entry name" value="trans_reg_C"/>
    <property type="match status" value="1"/>
</dbReference>
<dbReference type="PANTHER" id="PTHR48111">
    <property type="entry name" value="REGULATOR OF RPOS"/>
    <property type="match status" value="1"/>
</dbReference>
<dbReference type="PROSITE" id="PS50110">
    <property type="entry name" value="RESPONSE_REGULATORY"/>
    <property type="match status" value="1"/>
</dbReference>
<keyword evidence="2 8" id="KW-0597">Phosphoprotein</keyword>
<dbReference type="FunFam" id="1.10.10.10:FF:000018">
    <property type="entry name" value="DNA-binding response regulator ResD"/>
    <property type="match status" value="1"/>
</dbReference>
<evidence type="ECO:0000256" key="7">
    <source>
        <dbReference type="ARBA" id="ARBA00024867"/>
    </source>
</evidence>
<dbReference type="Gene3D" id="1.10.10.10">
    <property type="entry name" value="Winged helix-like DNA-binding domain superfamily/Winged helix DNA-binding domain"/>
    <property type="match status" value="1"/>
</dbReference>
<name>A0A926IDC0_9FIRM</name>
<dbReference type="InterPro" id="IPR036388">
    <property type="entry name" value="WH-like_DNA-bd_sf"/>
</dbReference>
<evidence type="ECO:0000256" key="2">
    <source>
        <dbReference type="ARBA" id="ARBA00022553"/>
    </source>
</evidence>
<proteinExistence type="predicted"/>
<dbReference type="InterPro" id="IPR039420">
    <property type="entry name" value="WalR-like"/>
</dbReference>
<dbReference type="Proteomes" id="UP000655830">
    <property type="component" value="Unassembled WGS sequence"/>
</dbReference>
<dbReference type="Pfam" id="PF00486">
    <property type="entry name" value="Trans_reg_C"/>
    <property type="match status" value="1"/>
</dbReference>
<evidence type="ECO:0000256" key="5">
    <source>
        <dbReference type="ARBA" id="ARBA00023125"/>
    </source>
</evidence>
<feature type="domain" description="Response regulatory" evidence="10">
    <location>
        <begin position="5"/>
        <end position="121"/>
    </location>
</feature>
<dbReference type="PANTHER" id="PTHR48111:SF73">
    <property type="entry name" value="ALKALINE PHOSPHATASE SYNTHESIS TRANSCRIPTIONAL REGULATORY PROTEIN PHOP"/>
    <property type="match status" value="1"/>
</dbReference>
<dbReference type="SMART" id="SM00862">
    <property type="entry name" value="Trans_reg_C"/>
    <property type="match status" value="1"/>
</dbReference>
<comment type="caution">
    <text evidence="12">The sequence shown here is derived from an EMBL/GenBank/DDBJ whole genome shotgun (WGS) entry which is preliminary data.</text>
</comment>
<dbReference type="Gene3D" id="6.10.250.690">
    <property type="match status" value="1"/>
</dbReference>
<evidence type="ECO:0000259" key="11">
    <source>
        <dbReference type="PROSITE" id="PS51755"/>
    </source>
</evidence>
<dbReference type="RefSeq" id="WP_177671527.1">
    <property type="nucleotide sequence ID" value="NZ_JACRSY010000003.1"/>
</dbReference>
<dbReference type="InterPro" id="IPR016032">
    <property type="entry name" value="Sig_transdc_resp-reg_C-effctor"/>
</dbReference>
<feature type="domain" description="OmpR/PhoB-type" evidence="11">
    <location>
        <begin position="135"/>
        <end position="233"/>
    </location>
</feature>
<keyword evidence="6" id="KW-0804">Transcription</keyword>
<feature type="DNA-binding region" description="OmpR/PhoB-type" evidence="9">
    <location>
        <begin position="135"/>
        <end position="233"/>
    </location>
</feature>
<dbReference type="Pfam" id="PF00072">
    <property type="entry name" value="Response_reg"/>
    <property type="match status" value="1"/>
</dbReference>
<dbReference type="GO" id="GO:0006355">
    <property type="term" value="P:regulation of DNA-templated transcription"/>
    <property type="evidence" value="ECO:0007669"/>
    <property type="project" value="InterPro"/>
</dbReference>
<keyword evidence="3" id="KW-0902">Two-component regulatory system</keyword>
<evidence type="ECO:0000313" key="13">
    <source>
        <dbReference type="Proteomes" id="UP000655830"/>
    </source>
</evidence>
<dbReference type="EMBL" id="JACRSY010000003">
    <property type="protein sequence ID" value="MBC8578406.1"/>
    <property type="molecule type" value="Genomic_DNA"/>
</dbReference>